<feature type="signal peptide" evidence="2">
    <location>
        <begin position="1"/>
        <end position="21"/>
    </location>
</feature>
<dbReference type="PRINTS" id="PR00840">
    <property type="entry name" value="Y06768FAMILY"/>
</dbReference>
<protein>
    <submittedName>
        <fullName evidence="4">Membrane-associated lipoprotein</fullName>
    </submittedName>
</protein>
<dbReference type="EMBL" id="UZVY01000001">
    <property type="protein sequence ID" value="VDR42072.1"/>
    <property type="molecule type" value="Genomic_DNA"/>
</dbReference>
<dbReference type="AlphaFoldDB" id="A0A3P8LI73"/>
<dbReference type="OrthoDB" id="393864at2"/>
<dbReference type="InterPro" id="IPR022382">
    <property type="entry name" value="Mycoplasma_peptidase_DUF31"/>
</dbReference>
<dbReference type="NCBIfam" id="NF045841">
    <property type="entry name" value="Ig_SerProt_MIP"/>
    <property type="match status" value="1"/>
</dbReference>
<feature type="chain" id="PRO_5018072345" evidence="2">
    <location>
        <begin position="22"/>
        <end position="757"/>
    </location>
</feature>
<gene>
    <name evidence="4" type="ORF">NCTC10126_00568</name>
</gene>
<keyword evidence="4" id="KW-0449">Lipoprotein</keyword>
<proteinExistence type="predicted"/>
<dbReference type="NCBIfam" id="NF045842">
    <property type="entry name" value="MIP_near_MIB"/>
    <property type="match status" value="1"/>
</dbReference>
<dbReference type="PROSITE" id="PS51257">
    <property type="entry name" value="PROKAR_LIPOPROTEIN"/>
    <property type="match status" value="1"/>
</dbReference>
<keyword evidence="2" id="KW-0732">Signal</keyword>
<accession>A0A3P8LI73</accession>
<feature type="region of interest" description="Disordered" evidence="1">
    <location>
        <begin position="25"/>
        <end position="47"/>
    </location>
</feature>
<reference evidence="4 5" key="1">
    <citation type="submission" date="2018-12" db="EMBL/GenBank/DDBJ databases">
        <authorList>
            <consortium name="Pathogen Informatics"/>
        </authorList>
    </citation>
    <scope>NUCLEOTIDE SEQUENCE [LARGE SCALE GENOMIC DNA]</scope>
    <source>
        <strain evidence="4 5">NCTC10126</strain>
    </source>
</reference>
<feature type="domain" description="DUF31" evidence="3">
    <location>
        <begin position="305"/>
        <end position="669"/>
    </location>
</feature>
<evidence type="ECO:0000256" key="2">
    <source>
        <dbReference type="SAM" id="SignalP"/>
    </source>
</evidence>
<feature type="region of interest" description="Disordered" evidence="1">
    <location>
        <begin position="159"/>
        <end position="182"/>
    </location>
</feature>
<evidence type="ECO:0000256" key="1">
    <source>
        <dbReference type="SAM" id="MobiDB-lite"/>
    </source>
</evidence>
<dbReference type="RefSeq" id="WP_126118298.1">
    <property type="nucleotide sequence ID" value="NZ_UZVY01000001.1"/>
</dbReference>
<dbReference type="Pfam" id="PF01732">
    <property type="entry name" value="Mycop_pep_DUF31"/>
    <property type="match status" value="1"/>
</dbReference>
<dbReference type="InterPro" id="IPR022381">
    <property type="entry name" value="Uncharacterised_MG067"/>
</dbReference>
<evidence type="ECO:0000313" key="4">
    <source>
        <dbReference type="EMBL" id="VDR42072.1"/>
    </source>
</evidence>
<organism evidence="4 5">
    <name type="scientific">Mycoplasmopsis caviae</name>
    <dbReference type="NCBI Taxonomy" id="55603"/>
    <lineage>
        <taxon>Bacteria</taxon>
        <taxon>Bacillati</taxon>
        <taxon>Mycoplasmatota</taxon>
        <taxon>Mycoplasmoidales</taxon>
        <taxon>Metamycoplasmataceae</taxon>
        <taxon>Mycoplasmopsis</taxon>
    </lineage>
</organism>
<sequence length="757" mass="85577">MKKKKILIGLGFATSVLPFVASSCGSGTSKNNPNKKPEANKTEISNNNLNNISEDEFKKIVNSINENDLDFKFDGSFLNNIPKHKLIATDFSEYETSISAVLKNKDYKDKINVRFVKAVITSEFVSNSKGELEVVVEVSNKERKELVRIKVTGLEQRPYGAKRNGSIPTDPSASVRPTGSQESDYVYNYDQKQRYDLDNKTYIEALKKQPQYQNLDPNGKIRNDLEELSAEQIKKFDEEAKKAGFSDYVSAALKGFTLPTYKSDGSYDGLSLNEGAEVVKGPSWIDGFKRPNQFKLKGLARTLPNEMYKKAALQTFQIKITNQDSTTKQFDSESGTTWIMDFEKRNDGKYPTKFYFGTNLHVADALKSNTTGVSMLRLNPSAGIKTTFKLSELDEKVFTRFTFSEIKTTNKKESEPITGIKTVFNGRDFLNSKPSDFLKDSQKSQFSNHEEFIDFAVFEIDFKELYDKGFNKDASSAEELAKLVTNGYADNKNDHISFLKKSYLSDYSKINVPLGLKNGETLSILDPYDQLFIVGYPTSFNEAYLKKYVDDHQRDVSLYNYSLWINSRSEYYDSLISQEGAQPQFSEERLKLGEFLSYQIGYRTFTDKPGLVDSFISAPKSGNSFYKSADNKTYINAGLSYLPKYYAPAGGASGSSVRNQRNELIAVYYVSNDSANTGLAAAFRSEGYDYKGLFGTGNNKYYLPQYDLIYGTGKDQKKSYFSALKELYKNNSNFKTNLFQNGVDSDDKIPSEYKFTN</sequence>
<feature type="compositionally biased region" description="Polar residues" evidence="1">
    <location>
        <begin position="166"/>
        <end position="182"/>
    </location>
</feature>
<dbReference type="Proteomes" id="UP000280036">
    <property type="component" value="Unassembled WGS sequence"/>
</dbReference>
<name>A0A3P8LI73_9BACT</name>
<evidence type="ECO:0000259" key="3">
    <source>
        <dbReference type="Pfam" id="PF01732"/>
    </source>
</evidence>
<evidence type="ECO:0000313" key="5">
    <source>
        <dbReference type="Proteomes" id="UP000280036"/>
    </source>
</evidence>